<dbReference type="Proteomes" id="UP001138500">
    <property type="component" value="Unassembled WGS sequence"/>
</dbReference>
<gene>
    <name evidence="1" type="ORF">Tdes44962_MAKER07545</name>
</gene>
<dbReference type="AlphaFoldDB" id="A0A9W7SYM2"/>
<evidence type="ECO:0000313" key="2">
    <source>
        <dbReference type="Proteomes" id="UP001138500"/>
    </source>
</evidence>
<name>A0A9W7SYM2_9PEZI</name>
<keyword evidence="2" id="KW-1185">Reference proteome</keyword>
<dbReference type="SUPFAM" id="SSF48452">
    <property type="entry name" value="TPR-like"/>
    <property type="match status" value="1"/>
</dbReference>
<reference evidence="1 2" key="1">
    <citation type="journal article" date="2018" name="IMA Fungus">
        <title>IMA Genome-F 10: Nine draft genome sequences of Claviceps purpurea s.lat., including C. arundinis, C. humidiphila, and C. cf. spartinae, pseudomolecules for the pitch canker pathogen Fusarium circinatum, draft genome of Davidsoniella eucalypti, Grosmannia galeiformis, Quambalaria eucalypti, and Teratosphaeria destructans.</title>
        <authorList>
            <person name="Wingfield B.D."/>
            <person name="Liu M."/>
            <person name="Nguyen H.D."/>
            <person name="Lane F.A."/>
            <person name="Morgan S.W."/>
            <person name="De Vos L."/>
            <person name="Wilken P.M."/>
            <person name="Duong T.A."/>
            <person name="Aylward J."/>
            <person name="Coetzee M.P."/>
            <person name="Dadej K."/>
            <person name="De Beer Z.W."/>
            <person name="Findlay W."/>
            <person name="Havenga M."/>
            <person name="Kolarik M."/>
            <person name="Menzies J.G."/>
            <person name="Naidoo K."/>
            <person name="Pochopski O."/>
            <person name="Shoukouhi P."/>
            <person name="Santana Q.C."/>
            <person name="Seifert K.A."/>
            <person name="Soal N."/>
            <person name="Steenkamp E.T."/>
            <person name="Tatham C.T."/>
            <person name="van der Nest M.A."/>
            <person name="Wingfield M.J."/>
        </authorList>
    </citation>
    <scope>NUCLEOTIDE SEQUENCE [LARGE SCALE GENOMIC DNA]</scope>
    <source>
        <strain evidence="1">CMW44962</strain>
    </source>
</reference>
<reference evidence="1 2" key="2">
    <citation type="journal article" date="2021" name="Curr. Genet.">
        <title>Genetic response to nitrogen starvation in the aggressive Eucalyptus foliar pathogen Teratosphaeria destructans.</title>
        <authorList>
            <person name="Havenga M."/>
            <person name="Wingfield B.D."/>
            <person name="Wingfield M.J."/>
            <person name="Dreyer L.L."/>
            <person name="Roets F."/>
            <person name="Aylward J."/>
        </authorList>
    </citation>
    <scope>NUCLEOTIDE SEQUENCE [LARGE SCALE GENOMIC DNA]</scope>
    <source>
        <strain evidence="1">CMW44962</strain>
    </source>
</reference>
<comment type="caution">
    <text evidence="1">The sequence shown here is derived from an EMBL/GenBank/DDBJ whole genome shotgun (WGS) entry which is preliminary data.</text>
</comment>
<dbReference type="PANTHER" id="PTHR46035:SF3">
    <property type="entry name" value="TRANSLOCATION PROTEIN SEC72"/>
    <property type="match status" value="1"/>
</dbReference>
<dbReference type="GO" id="GO:0005634">
    <property type="term" value="C:nucleus"/>
    <property type="evidence" value="ECO:0007669"/>
    <property type="project" value="TreeGrafter"/>
</dbReference>
<dbReference type="GO" id="GO:0005829">
    <property type="term" value="C:cytosol"/>
    <property type="evidence" value="ECO:0007669"/>
    <property type="project" value="TreeGrafter"/>
</dbReference>
<dbReference type="PANTHER" id="PTHR46035">
    <property type="entry name" value="TETRATRICOPEPTIDE REPEAT PROTEIN 4"/>
    <property type="match status" value="1"/>
</dbReference>
<accession>A0A9W7SYM2</accession>
<dbReference type="InterPro" id="IPR011990">
    <property type="entry name" value="TPR-like_helical_dom_sf"/>
</dbReference>
<dbReference type="EMBL" id="RIBY02000402">
    <property type="protein sequence ID" value="KAH9843288.1"/>
    <property type="molecule type" value="Genomic_DNA"/>
</dbReference>
<dbReference type="GO" id="GO:0030544">
    <property type="term" value="F:Hsp70 protein binding"/>
    <property type="evidence" value="ECO:0007669"/>
    <property type="project" value="TreeGrafter"/>
</dbReference>
<evidence type="ECO:0000313" key="1">
    <source>
        <dbReference type="EMBL" id="KAH9843288.1"/>
    </source>
</evidence>
<protein>
    <submittedName>
        <fullName evidence="1">Translocation protein</fullName>
    </submittedName>
</protein>
<dbReference type="GO" id="GO:0051879">
    <property type="term" value="F:Hsp90 protein binding"/>
    <property type="evidence" value="ECO:0007669"/>
    <property type="project" value="TreeGrafter"/>
</dbReference>
<dbReference type="Gene3D" id="1.25.40.10">
    <property type="entry name" value="Tetratricopeptide repeat domain"/>
    <property type="match status" value="1"/>
</dbReference>
<dbReference type="Pfam" id="PF13181">
    <property type="entry name" value="TPR_8"/>
    <property type="match status" value="1"/>
</dbReference>
<dbReference type="SMART" id="SM00028">
    <property type="entry name" value="TPR"/>
    <property type="match status" value="2"/>
</dbReference>
<sequence>MEAPEIYHALPLHIDPASKSISSTDASLTTDLDDLNKLHRLLLTLETPNQVPPPPVPVNPKRSAQITKMKDSGNAAFKKGDFNSAIQMYTMAIRMASERPAWEPSGLIREELSALYNNRAQAYMQIQGWAEAMVDAEVSVECKRVGNVKAWFRRGQCLREMGRLEEAREWVKSGVEFERAGPEKQNIGELETLGRELDKAMEKA</sequence>
<dbReference type="GO" id="GO:0006457">
    <property type="term" value="P:protein folding"/>
    <property type="evidence" value="ECO:0007669"/>
    <property type="project" value="TreeGrafter"/>
</dbReference>
<organism evidence="1 2">
    <name type="scientific">Teratosphaeria destructans</name>
    <dbReference type="NCBI Taxonomy" id="418781"/>
    <lineage>
        <taxon>Eukaryota</taxon>
        <taxon>Fungi</taxon>
        <taxon>Dikarya</taxon>
        <taxon>Ascomycota</taxon>
        <taxon>Pezizomycotina</taxon>
        <taxon>Dothideomycetes</taxon>
        <taxon>Dothideomycetidae</taxon>
        <taxon>Mycosphaerellales</taxon>
        <taxon>Teratosphaeriaceae</taxon>
        <taxon>Teratosphaeria</taxon>
    </lineage>
</organism>
<proteinExistence type="predicted"/>
<dbReference type="InterPro" id="IPR019734">
    <property type="entry name" value="TPR_rpt"/>
</dbReference>
<dbReference type="OrthoDB" id="433738at2759"/>